<gene>
    <name evidence="1" type="ORF">GMARGA_LOCUS23549</name>
</gene>
<reference evidence="1 2" key="1">
    <citation type="submission" date="2021-06" db="EMBL/GenBank/DDBJ databases">
        <authorList>
            <person name="Kallberg Y."/>
            <person name="Tangrot J."/>
            <person name="Rosling A."/>
        </authorList>
    </citation>
    <scope>NUCLEOTIDE SEQUENCE [LARGE SCALE GENOMIC DNA]</scope>
    <source>
        <strain evidence="1 2">120-4 pot B 10/14</strain>
    </source>
</reference>
<dbReference type="EMBL" id="CAJVQB010023946">
    <property type="protein sequence ID" value="CAG8802996.1"/>
    <property type="molecule type" value="Genomic_DNA"/>
</dbReference>
<proteinExistence type="predicted"/>
<comment type="caution">
    <text evidence="1">The sequence shown here is derived from an EMBL/GenBank/DDBJ whole genome shotgun (WGS) entry which is preliminary data.</text>
</comment>
<sequence length="81" mass="9265">MFCIKAFTIIPDDKHPVVLDKDSCEESSPNVALVNLIGSYLEIRNGKQEAYEPHREFAEMDPEDNKVKDLEIVTEKEETVI</sequence>
<keyword evidence="2" id="KW-1185">Reference proteome</keyword>
<evidence type="ECO:0000313" key="2">
    <source>
        <dbReference type="Proteomes" id="UP000789901"/>
    </source>
</evidence>
<accession>A0ABN7VW22</accession>
<dbReference type="Proteomes" id="UP000789901">
    <property type="component" value="Unassembled WGS sequence"/>
</dbReference>
<evidence type="ECO:0000313" key="1">
    <source>
        <dbReference type="EMBL" id="CAG8802996.1"/>
    </source>
</evidence>
<name>A0ABN7VW22_GIGMA</name>
<organism evidence="1 2">
    <name type="scientific">Gigaspora margarita</name>
    <dbReference type="NCBI Taxonomy" id="4874"/>
    <lineage>
        <taxon>Eukaryota</taxon>
        <taxon>Fungi</taxon>
        <taxon>Fungi incertae sedis</taxon>
        <taxon>Mucoromycota</taxon>
        <taxon>Glomeromycotina</taxon>
        <taxon>Glomeromycetes</taxon>
        <taxon>Diversisporales</taxon>
        <taxon>Gigasporaceae</taxon>
        <taxon>Gigaspora</taxon>
    </lineage>
</organism>
<protein>
    <submittedName>
        <fullName evidence="1">13479_t:CDS:1</fullName>
    </submittedName>
</protein>